<feature type="region of interest" description="Disordered" evidence="1">
    <location>
        <begin position="1"/>
        <end position="24"/>
    </location>
</feature>
<dbReference type="Pfam" id="PF07875">
    <property type="entry name" value="Coat_F"/>
    <property type="match status" value="1"/>
</dbReference>
<evidence type="ECO:0000256" key="1">
    <source>
        <dbReference type="SAM" id="MobiDB-lite"/>
    </source>
</evidence>
<dbReference type="AlphaFoldDB" id="A0A0U5C4R2"/>
<feature type="compositionally biased region" description="Polar residues" evidence="1">
    <location>
        <begin position="13"/>
        <end position="22"/>
    </location>
</feature>
<dbReference type="Proteomes" id="UP000217696">
    <property type="component" value="Chromosome"/>
</dbReference>
<dbReference type="EMBL" id="AP017312">
    <property type="protein sequence ID" value="BAU26739.1"/>
    <property type="molecule type" value="Genomic_DNA"/>
</dbReference>
<evidence type="ECO:0000313" key="2">
    <source>
        <dbReference type="EMBL" id="BAU26739.1"/>
    </source>
</evidence>
<proteinExistence type="predicted"/>
<dbReference type="KEGG" id="asoc:CB4_00882"/>
<dbReference type="OrthoDB" id="1647790at2"/>
<gene>
    <name evidence="2" type="ORF">CB4_00882</name>
</gene>
<protein>
    <submittedName>
        <fullName evidence="2">Coat F domain protein</fullName>
    </submittedName>
</protein>
<accession>A0A0U5C4R2</accession>
<sequence>MQNTKIGNPKTPAAQSSGTTMSDMDRITDILSTEKYLTDGFNIAVREASHDSLHQAIMTCLTETHQCARDIYNVMFQQGMYTLEVAQQPKLDQTYQQFNGYLSQIPYSGRVQ</sequence>
<evidence type="ECO:0000313" key="3">
    <source>
        <dbReference type="Proteomes" id="UP000217696"/>
    </source>
</evidence>
<name>A0A0U5C4R2_9BACL</name>
<dbReference type="InterPro" id="IPR012851">
    <property type="entry name" value="Spore_coat_CotF-like"/>
</dbReference>
<reference evidence="2 3" key="1">
    <citation type="submission" date="2015-12" db="EMBL/GenBank/DDBJ databases">
        <title>Genome sequence of Aneurinibacillus soli.</title>
        <authorList>
            <person name="Lee J.S."/>
            <person name="Lee K.C."/>
            <person name="Kim K.K."/>
            <person name="Lee B.W."/>
        </authorList>
    </citation>
    <scope>NUCLEOTIDE SEQUENCE [LARGE SCALE GENOMIC DNA]</scope>
    <source>
        <strain evidence="2 3">CB4</strain>
    </source>
</reference>
<organism evidence="2 3">
    <name type="scientific">Aneurinibacillus soli</name>
    <dbReference type="NCBI Taxonomy" id="1500254"/>
    <lineage>
        <taxon>Bacteria</taxon>
        <taxon>Bacillati</taxon>
        <taxon>Bacillota</taxon>
        <taxon>Bacilli</taxon>
        <taxon>Bacillales</taxon>
        <taxon>Paenibacillaceae</taxon>
        <taxon>Aneurinibacillus group</taxon>
        <taxon>Aneurinibacillus</taxon>
    </lineage>
</organism>
<dbReference type="RefSeq" id="WP_096463755.1">
    <property type="nucleotide sequence ID" value="NZ_AP017312.1"/>
</dbReference>
<keyword evidence="3" id="KW-1185">Reference proteome</keyword>